<sequence length="122" mass="13632">TAATKRTVQHPPTPVPKPTAFNPKNITQQHTPDLLSLSFFSPAAAREQRRQQCLQSLTIAHKSQEFAAPTPSSAKTIHPCLFIRISWDFHGNFVQNGKIFKLKKESIPILSLFPIPNPNPLL</sequence>
<dbReference type="Proteomes" id="UP001627284">
    <property type="component" value="Unassembled WGS sequence"/>
</dbReference>
<evidence type="ECO:0000313" key="3">
    <source>
        <dbReference type="Proteomes" id="UP001627284"/>
    </source>
</evidence>
<reference evidence="2 3" key="1">
    <citation type="submission" date="2024-05" db="EMBL/GenBank/DDBJ databases">
        <title>De novo assembly of an allotetraploid wild potato.</title>
        <authorList>
            <person name="Hosaka A.J."/>
        </authorList>
    </citation>
    <scope>NUCLEOTIDE SEQUENCE [LARGE SCALE GENOMIC DNA]</scope>
    <source>
        <tissue evidence="2">Young leaves</tissue>
    </source>
</reference>
<name>A0ABD2RA28_9SOLN</name>
<evidence type="ECO:0000313" key="2">
    <source>
        <dbReference type="EMBL" id="KAL3328643.1"/>
    </source>
</evidence>
<organism evidence="2 3">
    <name type="scientific">Solanum stoloniferum</name>
    <dbReference type="NCBI Taxonomy" id="62892"/>
    <lineage>
        <taxon>Eukaryota</taxon>
        <taxon>Viridiplantae</taxon>
        <taxon>Streptophyta</taxon>
        <taxon>Embryophyta</taxon>
        <taxon>Tracheophyta</taxon>
        <taxon>Spermatophyta</taxon>
        <taxon>Magnoliopsida</taxon>
        <taxon>eudicotyledons</taxon>
        <taxon>Gunneridae</taxon>
        <taxon>Pentapetalae</taxon>
        <taxon>asterids</taxon>
        <taxon>lamiids</taxon>
        <taxon>Solanales</taxon>
        <taxon>Solanaceae</taxon>
        <taxon>Solanoideae</taxon>
        <taxon>Solaneae</taxon>
        <taxon>Solanum</taxon>
    </lineage>
</organism>
<feature type="region of interest" description="Disordered" evidence="1">
    <location>
        <begin position="1"/>
        <end position="23"/>
    </location>
</feature>
<proteinExistence type="predicted"/>
<dbReference type="EMBL" id="JBJKTR010000021">
    <property type="protein sequence ID" value="KAL3328643.1"/>
    <property type="molecule type" value="Genomic_DNA"/>
</dbReference>
<feature type="non-terminal residue" evidence="2">
    <location>
        <position position="1"/>
    </location>
</feature>
<comment type="caution">
    <text evidence="2">The sequence shown here is derived from an EMBL/GenBank/DDBJ whole genome shotgun (WGS) entry which is preliminary data.</text>
</comment>
<dbReference type="AlphaFoldDB" id="A0ABD2RA28"/>
<gene>
    <name evidence="2" type="ORF">AABB24_036000</name>
</gene>
<accession>A0ABD2RA28</accession>
<protein>
    <submittedName>
        <fullName evidence="2">Uncharacterized protein</fullName>
    </submittedName>
</protein>
<evidence type="ECO:0000256" key="1">
    <source>
        <dbReference type="SAM" id="MobiDB-lite"/>
    </source>
</evidence>
<keyword evidence="3" id="KW-1185">Reference proteome</keyword>